<feature type="domain" description="PPIase FKBP-type" evidence="8">
    <location>
        <begin position="108"/>
        <end position="195"/>
    </location>
</feature>
<evidence type="ECO:0000256" key="2">
    <source>
        <dbReference type="ARBA" id="ARBA00006577"/>
    </source>
</evidence>
<dbReference type="OrthoDB" id="280278at2"/>
<dbReference type="PROSITE" id="PS51257">
    <property type="entry name" value="PROKAR_LIPOPROTEIN"/>
    <property type="match status" value="1"/>
</dbReference>
<keyword evidence="10" id="KW-1185">Reference proteome</keyword>
<dbReference type="Gene3D" id="3.10.50.40">
    <property type="match status" value="1"/>
</dbReference>
<dbReference type="PANTHER" id="PTHR43811">
    <property type="entry name" value="FKBP-TYPE PEPTIDYL-PROLYL CIS-TRANS ISOMERASE FKPA"/>
    <property type="match status" value="1"/>
</dbReference>
<dbReference type="InterPro" id="IPR001179">
    <property type="entry name" value="PPIase_FKBP_dom"/>
</dbReference>
<organism evidence="9 10">
    <name type="scientific">Singulisphaera acidiphila (strain ATCC BAA-1392 / DSM 18658 / VKM B-2454 / MOB10)</name>
    <dbReference type="NCBI Taxonomy" id="886293"/>
    <lineage>
        <taxon>Bacteria</taxon>
        <taxon>Pseudomonadati</taxon>
        <taxon>Planctomycetota</taxon>
        <taxon>Planctomycetia</taxon>
        <taxon>Isosphaerales</taxon>
        <taxon>Isosphaeraceae</taxon>
        <taxon>Singulisphaera</taxon>
    </lineage>
</organism>
<dbReference type="HOGENOM" id="CLU_1276227_0_0_0"/>
<dbReference type="RefSeq" id="WP_015249514.1">
    <property type="nucleotide sequence ID" value="NC_019892.1"/>
</dbReference>
<dbReference type="SUPFAM" id="SSF54534">
    <property type="entry name" value="FKBP-like"/>
    <property type="match status" value="1"/>
</dbReference>
<evidence type="ECO:0000259" key="8">
    <source>
        <dbReference type="PROSITE" id="PS50059"/>
    </source>
</evidence>
<evidence type="ECO:0000256" key="6">
    <source>
        <dbReference type="RuleBase" id="RU003915"/>
    </source>
</evidence>
<dbReference type="Proteomes" id="UP000010798">
    <property type="component" value="Chromosome"/>
</dbReference>
<evidence type="ECO:0000256" key="4">
    <source>
        <dbReference type="ARBA" id="ARBA00023235"/>
    </source>
</evidence>
<dbReference type="eggNOG" id="COG0545">
    <property type="taxonomic scope" value="Bacteria"/>
</dbReference>
<dbReference type="Pfam" id="PF00254">
    <property type="entry name" value="FKBP_C"/>
    <property type="match status" value="1"/>
</dbReference>
<keyword evidence="3 5" id="KW-0697">Rotamase</keyword>
<protein>
    <recommendedName>
        <fullName evidence="6">Peptidyl-prolyl cis-trans isomerase</fullName>
        <ecNumber evidence="6">5.2.1.8</ecNumber>
    </recommendedName>
</protein>
<dbReference type="KEGG" id="saci:Sinac_6350"/>
<gene>
    <name evidence="9" type="ordered locus">Sinac_6350</name>
</gene>
<dbReference type="GO" id="GO:0003755">
    <property type="term" value="F:peptidyl-prolyl cis-trans isomerase activity"/>
    <property type="evidence" value="ECO:0007669"/>
    <property type="project" value="UniProtKB-UniRule"/>
</dbReference>
<dbReference type="STRING" id="886293.Sinac_6350"/>
<sequence length="195" mass="20520">MLTWRWFTLGLVCLAACGCEPPSAIVSSAPPGTDRLRKLPDEEKNAPAEALGEQAAASRTAAKGDVKPKEAAEIPPALPTTKGETKTTASGVTYETLKEGTGAEAKSGQTVLVHYTGTLENGNKFDSSRDSGTPFSFTLGQQNVIKGWDEGIPGMKIGERRKLTIPASAGYGSQAQRSIPANSTLIFDVELLGIK</sequence>
<proteinExistence type="inferred from homology"/>
<reference evidence="9 10" key="1">
    <citation type="submission" date="2012-02" db="EMBL/GenBank/DDBJ databases">
        <title>Complete sequence of chromosome of Singulisphaera acidiphila DSM 18658.</title>
        <authorList>
            <consortium name="US DOE Joint Genome Institute (JGI-PGF)"/>
            <person name="Lucas S."/>
            <person name="Copeland A."/>
            <person name="Lapidus A."/>
            <person name="Glavina del Rio T."/>
            <person name="Dalin E."/>
            <person name="Tice H."/>
            <person name="Bruce D."/>
            <person name="Goodwin L."/>
            <person name="Pitluck S."/>
            <person name="Peters L."/>
            <person name="Ovchinnikova G."/>
            <person name="Chertkov O."/>
            <person name="Kyrpides N."/>
            <person name="Mavromatis K."/>
            <person name="Ivanova N."/>
            <person name="Brettin T."/>
            <person name="Detter J.C."/>
            <person name="Han C."/>
            <person name="Larimer F."/>
            <person name="Land M."/>
            <person name="Hauser L."/>
            <person name="Markowitz V."/>
            <person name="Cheng J.-F."/>
            <person name="Hugenholtz P."/>
            <person name="Woyke T."/>
            <person name="Wu D."/>
            <person name="Tindall B."/>
            <person name="Pomrenke H."/>
            <person name="Brambilla E."/>
            <person name="Klenk H.-P."/>
            <person name="Eisen J.A."/>
        </authorList>
    </citation>
    <scope>NUCLEOTIDE SEQUENCE [LARGE SCALE GENOMIC DNA]</scope>
    <source>
        <strain evidence="10">ATCC BAA-1392 / DSM 18658 / VKM B-2454 / MOB10</strain>
    </source>
</reference>
<evidence type="ECO:0000256" key="7">
    <source>
        <dbReference type="SAM" id="MobiDB-lite"/>
    </source>
</evidence>
<feature type="compositionally biased region" description="Basic and acidic residues" evidence="7">
    <location>
        <begin position="62"/>
        <end position="72"/>
    </location>
</feature>
<name>L0DP40_SINAD</name>
<evidence type="ECO:0000256" key="3">
    <source>
        <dbReference type="ARBA" id="ARBA00023110"/>
    </source>
</evidence>
<accession>L0DP40</accession>
<dbReference type="FunFam" id="3.10.50.40:FF:000006">
    <property type="entry name" value="Peptidyl-prolyl cis-trans isomerase"/>
    <property type="match status" value="1"/>
</dbReference>
<comment type="similarity">
    <text evidence="2 6">Belongs to the FKBP-type PPIase family.</text>
</comment>
<keyword evidence="4 5" id="KW-0413">Isomerase</keyword>
<dbReference type="PANTHER" id="PTHR43811:SF19">
    <property type="entry name" value="39 KDA FK506-BINDING NUCLEAR PROTEIN"/>
    <property type="match status" value="1"/>
</dbReference>
<dbReference type="PROSITE" id="PS50059">
    <property type="entry name" value="FKBP_PPIASE"/>
    <property type="match status" value="1"/>
</dbReference>
<evidence type="ECO:0000256" key="5">
    <source>
        <dbReference type="PROSITE-ProRule" id="PRU00277"/>
    </source>
</evidence>
<evidence type="ECO:0000256" key="1">
    <source>
        <dbReference type="ARBA" id="ARBA00000971"/>
    </source>
</evidence>
<dbReference type="InterPro" id="IPR046357">
    <property type="entry name" value="PPIase_dom_sf"/>
</dbReference>
<comment type="catalytic activity">
    <reaction evidence="1 5 6">
        <text>[protein]-peptidylproline (omega=180) = [protein]-peptidylproline (omega=0)</text>
        <dbReference type="Rhea" id="RHEA:16237"/>
        <dbReference type="Rhea" id="RHEA-COMP:10747"/>
        <dbReference type="Rhea" id="RHEA-COMP:10748"/>
        <dbReference type="ChEBI" id="CHEBI:83833"/>
        <dbReference type="ChEBI" id="CHEBI:83834"/>
        <dbReference type="EC" id="5.2.1.8"/>
    </reaction>
</comment>
<dbReference type="EMBL" id="CP003364">
    <property type="protein sequence ID" value="AGA30431.1"/>
    <property type="molecule type" value="Genomic_DNA"/>
</dbReference>
<evidence type="ECO:0000313" key="9">
    <source>
        <dbReference type="EMBL" id="AGA30431.1"/>
    </source>
</evidence>
<evidence type="ECO:0000313" key="10">
    <source>
        <dbReference type="Proteomes" id="UP000010798"/>
    </source>
</evidence>
<feature type="region of interest" description="Disordered" evidence="7">
    <location>
        <begin position="24"/>
        <end position="89"/>
    </location>
</feature>
<feature type="compositionally biased region" description="Basic and acidic residues" evidence="7">
    <location>
        <begin position="34"/>
        <end position="46"/>
    </location>
</feature>
<dbReference type="AlphaFoldDB" id="L0DP40"/>
<feature type="compositionally biased region" description="Low complexity" evidence="7">
    <location>
        <begin position="47"/>
        <end position="57"/>
    </location>
</feature>
<dbReference type="EC" id="5.2.1.8" evidence="6"/>